<dbReference type="Pfam" id="PF13966">
    <property type="entry name" value="zf-RVT"/>
    <property type="match status" value="1"/>
</dbReference>
<gene>
    <name evidence="2" type="ORF">KSP39_PZI016305</name>
</gene>
<dbReference type="AlphaFoldDB" id="A0AAP0B6L0"/>
<dbReference type="EMBL" id="JBBWWQ010000014">
    <property type="protein sequence ID" value="KAK8930841.1"/>
    <property type="molecule type" value="Genomic_DNA"/>
</dbReference>
<evidence type="ECO:0000259" key="1">
    <source>
        <dbReference type="Pfam" id="PF13966"/>
    </source>
</evidence>
<name>A0AAP0B6L0_9ASPA</name>
<accession>A0AAP0B6L0</accession>
<protein>
    <recommendedName>
        <fullName evidence="1">Reverse transcriptase zinc-binding domain-containing protein</fullName>
    </recommendedName>
</protein>
<reference evidence="2 3" key="1">
    <citation type="journal article" date="2022" name="Nat. Plants">
        <title>Genomes of leafy and leafless Platanthera orchids illuminate the evolution of mycoheterotrophy.</title>
        <authorList>
            <person name="Li M.H."/>
            <person name="Liu K.W."/>
            <person name="Li Z."/>
            <person name="Lu H.C."/>
            <person name="Ye Q.L."/>
            <person name="Zhang D."/>
            <person name="Wang J.Y."/>
            <person name="Li Y.F."/>
            <person name="Zhong Z.M."/>
            <person name="Liu X."/>
            <person name="Yu X."/>
            <person name="Liu D.K."/>
            <person name="Tu X.D."/>
            <person name="Liu B."/>
            <person name="Hao Y."/>
            <person name="Liao X.Y."/>
            <person name="Jiang Y.T."/>
            <person name="Sun W.H."/>
            <person name="Chen J."/>
            <person name="Chen Y.Q."/>
            <person name="Ai Y."/>
            <person name="Zhai J.W."/>
            <person name="Wu S.S."/>
            <person name="Zhou Z."/>
            <person name="Hsiao Y.Y."/>
            <person name="Wu W.L."/>
            <person name="Chen Y.Y."/>
            <person name="Lin Y.F."/>
            <person name="Hsu J.L."/>
            <person name="Li C.Y."/>
            <person name="Wang Z.W."/>
            <person name="Zhao X."/>
            <person name="Zhong W.Y."/>
            <person name="Ma X.K."/>
            <person name="Ma L."/>
            <person name="Huang J."/>
            <person name="Chen G.Z."/>
            <person name="Huang M.Z."/>
            <person name="Huang L."/>
            <person name="Peng D.H."/>
            <person name="Luo Y.B."/>
            <person name="Zou S.Q."/>
            <person name="Chen S.P."/>
            <person name="Lan S."/>
            <person name="Tsai W.C."/>
            <person name="Van de Peer Y."/>
            <person name="Liu Z.J."/>
        </authorList>
    </citation>
    <scope>NUCLEOTIDE SEQUENCE [LARGE SCALE GENOMIC DNA]</scope>
    <source>
        <strain evidence="2">Lor287</strain>
    </source>
</reference>
<dbReference type="InterPro" id="IPR026960">
    <property type="entry name" value="RVT-Znf"/>
</dbReference>
<evidence type="ECO:0000313" key="3">
    <source>
        <dbReference type="Proteomes" id="UP001418222"/>
    </source>
</evidence>
<sequence length="241" mass="27415">MAYSQKYFNSSSPCKQTAGPKWLLAEHLHVYFGDELAARITRLPCDNVGGSDKLILLHSESRNMNTAVVYKEECQRSSLSGGEIWKLKAQPRILAHAWRAYNNLLATHDWLHFHKLRSDACCPWGCEHGESISHTFGECKFFKKFWKECSRLSIVPTIPTGTCLARLFAEAADNKKYALAIFLASIVYYTWKERNCFIHGEPYLQASAIAIKALHDANIGSWNVHCNQQTSWTSRLLDGCR</sequence>
<comment type="caution">
    <text evidence="2">The sequence shown here is derived from an EMBL/GenBank/DDBJ whole genome shotgun (WGS) entry which is preliminary data.</text>
</comment>
<evidence type="ECO:0000313" key="2">
    <source>
        <dbReference type="EMBL" id="KAK8930841.1"/>
    </source>
</evidence>
<proteinExistence type="predicted"/>
<organism evidence="2 3">
    <name type="scientific">Platanthera zijinensis</name>
    <dbReference type="NCBI Taxonomy" id="2320716"/>
    <lineage>
        <taxon>Eukaryota</taxon>
        <taxon>Viridiplantae</taxon>
        <taxon>Streptophyta</taxon>
        <taxon>Embryophyta</taxon>
        <taxon>Tracheophyta</taxon>
        <taxon>Spermatophyta</taxon>
        <taxon>Magnoliopsida</taxon>
        <taxon>Liliopsida</taxon>
        <taxon>Asparagales</taxon>
        <taxon>Orchidaceae</taxon>
        <taxon>Orchidoideae</taxon>
        <taxon>Orchideae</taxon>
        <taxon>Orchidinae</taxon>
        <taxon>Platanthera</taxon>
    </lineage>
</organism>
<keyword evidence="3" id="KW-1185">Reference proteome</keyword>
<feature type="domain" description="Reverse transcriptase zinc-binding" evidence="1">
    <location>
        <begin position="82"/>
        <end position="146"/>
    </location>
</feature>
<dbReference type="Proteomes" id="UP001418222">
    <property type="component" value="Unassembled WGS sequence"/>
</dbReference>